<comment type="function">
    <text evidence="1">A possible function for this protein is to guide the assembly of the membrane sector of the ATPase enzyme complex.</text>
</comment>
<keyword evidence="5" id="KW-1185">Reference proteome</keyword>
<feature type="transmembrane region" description="Helical" evidence="3">
    <location>
        <begin position="53"/>
        <end position="71"/>
    </location>
</feature>
<dbReference type="Pfam" id="PF09527">
    <property type="entry name" value="ATPase_gene1"/>
    <property type="match status" value="1"/>
</dbReference>
<dbReference type="RefSeq" id="WP_317974263.1">
    <property type="nucleotide sequence ID" value="NZ_BTFW01000001.1"/>
</dbReference>
<dbReference type="InterPro" id="IPR016989">
    <property type="entry name" value="Atp1_alphaprobac"/>
</dbReference>
<evidence type="ECO:0000313" key="4">
    <source>
        <dbReference type="EMBL" id="GMM60467.1"/>
    </source>
</evidence>
<keyword evidence="3" id="KW-1133">Transmembrane helix</keyword>
<reference evidence="4 5" key="1">
    <citation type="submission" date="2023-06" db="EMBL/GenBank/DDBJ databases">
        <title>Draft genome sequence of Novosphingobium sp. strain IK01.</title>
        <authorList>
            <person name="Hatamoto M."/>
            <person name="Ikarashi T."/>
            <person name="Yamaguchi T."/>
        </authorList>
    </citation>
    <scope>NUCLEOTIDE SEQUENCE [LARGE SCALE GENOMIC DNA]</scope>
    <source>
        <strain evidence="4 5">IK01</strain>
    </source>
</reference>
<feature type="transmembrane region" description="Helical" evidence="3">
    <location>
        <begin position="77"/>
        <end position="98"/>
    </location>
</feature>
<sequence length="105" mass="11435">MSDKQTDVEPIGGDARLSSLDARLDAARQREKGRNPTSEREKSDANYRVGNRVLAELIGGLAGGAFFGWVIDQFAGTRPWGLLVMLFVGIGVAFRNIIRISNGRS</sequence>
<comment type="caution">
    <text evidence="4">The sequence shown here is derived from an EMBL/GenBank/DDBJ whole genome shotgun (WGS) entry which is preliminary data.</text>
</comment>
<protein>
    <recommendedName>
        <fullName evidence="1">ATP synthase protein I</fullName>
    </recommendedName>
</protein>
<keyword evidence="1" id="KW-0813">Transport</keyword>
<feature type="region of interest" description="Disordered" evidence="2">
    <location>
        <begin position="26"/>
        <end position="45"/>
    </location>
</feature>
<evidence type="ECO:0000256" key="3">
    <source>
        <dbReference type="SAM" id="Phobius"/>
    </source>
</evidence>
<dbReference type="Proteomes" id="UP001187221">
    <property type="component" value="Unassembled WGS sequence"/>
</dbReference>
<comment type="similarity">
    <text evidence="1">Belongs to the bacterial AtpI family.</text>
</comment>
<keyword evidence="1" id="KW-0406">Ion transport</keyword>
<evidence type="ECO:0000256" key="2">
    <source>
        <dbReference type="SAM" id="MobiDB-lite"/>
    </source>
</evidence>
<keyword evidence="3" id="KW-0812">Transmembrane</keyword>
<dbReference type="InterPro" id="IPR032820">
    <property type="entry name" value="ATPase_put"/>
</dbReference>
<dbReference type="PIRSF" id="PIRSF032126">
    <property type="entry name" value="F0F1_ATP_synthase_subunit_I"/>
    <property type="match status" value="1"/>
</dbReference>
<organism evidence="4 5">
    <name type="scientific">Novosphingobium pituita</name>
    <dbReference type="NCBI Taxonomy" id="3056842"/>
    <lineage>
        <taxon>Bacteria</taxon>
        <taxon>Pseudomonadati</taxon>
        <taxon>Pseudomonadota</taxon>
        <taxon>Alphaproteobacteria</taxon>
        <taxon>Sphingomonadales</taxon>
        <taxon>Sphingomonadaceae</taxon>
        <taxon>Novosphingobium</taxon>
    </lineage>
</organism>
<dbReference type="EMBL" id="BTFW01000001">
    <property type="protein sequence ID" value="GMM60467.1"/>
    <property type="molecule type" value="Genomic_DNA"/>
</dbReference>
<name>A0ABQ6P5C8_9SPHN</name>
<accession>A0ABQ6P5C8</accession>
<evidence type="ECO:0000313" key="5">
    <source>
        <dbReference type="Proteomes" id="UP001187221"/>
    </source>
</evidence>
<gene>
    <name evidence="4" type="ORF">NUTIK01_12440</name>
</gene>
<keyword evidence="1" id="KW-0375">Hydrogen ion transport</keyword>
<proteinExistence type="inferred from homology"/>
<evidence type="ECO:0000256" key="1">
    <source>
        <dbReference type="PIRNR" id="PIRNR032126"/>
    </source>
</evidence>
<keyword evidence="1 3" id="KW-0472">Membrane</keyword>